<dbReference type="GO" id="GO:0005524">
    <property type="term" value="F:ATP binding"/>
    <property type="evidence" value="ECO:0007669"/>
    <property type="project" value="UniProtKB-KW"/>
</dbReference>
<feature type="domain" description="Protein kinase" evidence="6">
    <location>
        <begin position="10"/>
        <end position="274"/>
    </location>
</feature>
<dbReference type="EC" id="2.7.11.1" evidence="1"/>
<keyword evidence="4 7" id="KW-0418">Kinase</keyword>
<evidence type="ECO:0000259" key="6">
    <source>
        <dbReference type="PROSITE" id="PS50011"/>
    </source>
</evidence>
<reference evidence="8" key="1">
    <citation type="submission" date="2016-10" db="EMBL/GenBank/DDBJ databases">
        <authorList>
            <person name="Varghese N."/>
            <person name="Submissions S."/>
        </authorList>
    </citation>
    <scope>NUCLEOTIDE SEQUENCE [LARGE SCALE GENOMIC DNA]</scope>
    <source>
        <strain evidence="8">DSM 44654</strain>
    </source>
</reference>
<dbReference type="InterPro" id="IPR011009">
    <property type="entry name" value="Kinase-like_dom_sf"/>
</dbReference>
<accession>A0A1H5RG71</accession>
<name>A0A1H5RG71_9PSEU</name>
<evidence type="ECO:0000256" key="5">
    <source>
        <dbReference type="ARBA" id="ARBA00022840"/>
    </source>
</evidence>
<evidence type="ECO:0000313" key="8">
    <source>
        <dbReference type="Proteomes" id="UP000198878"/>
    </source>
</evidence>
<keyword evidence="2" id="KW-0808">Transferase</keyword>
<dbReference type="GO" id="GO:0004674">
    <property type="term" value="F:protein serine/threonine kinase activity"/>
    <property type="evidence" value="ECO:0007669"/>
    <property type="project" value="UniProtKB-KW"/>
</dbReference>
<keyword evidence="8" id="KW-1185">Reference proteome</keyword>
<proteinExistence type="predicted"/>
<dbReference type="AlphaFoldDB" id="A0A1H5RG71"/>
<dbReference type="PANTHER" id="PTHR43671:SF13">
    <property type="entry name" value="SERINE_THREONINE-PROTEIN KINASE NEK2"/>
    <property type="match status" value="1"/>
</dbReference>
<dbReference type="EMBL" id="FNUJ01000013">
    <property type="protein sequence ID" value="SEF37376.1"/>
    <property type="molecule type" value="Genomic_DNA"/>
</dbReference>
<dbReference type="InterPro" id="IPR050660">
    <property type="entry name" value="NEK_Ser/Thr_kinase"/>
</dbReference>
<evidence type="ECO:0000256" key="1">
    <source>
        <dbReference type="ARBA" id="ARBA00012513"/>
    </source>
</evidence>
<dbReference type="Pfam" id="PF00069">
    <property type="entry name" value="Pkinase"/>
    <property type="match status" value="1"/>
</dbReference>
<dbReference type="PROSITE" id="PS50011">
    <property type="entry name" value="PROTEIN_KINASE_DOM"/>
    <property type="match status" value="1"/>
</dbReference>
<organism evidence="7 8">
    <name type="scientific">Amycolatopsis pretoriensis</name>
    <dbReference type="NCBI Taxonomy" id="218821"/>
    <lineage>
        <taxon>Bacteria</taxon>
        <taxon>Bacillati</taxon>
        <taxon>Actinomycetota</taxon>
        <taxon>Actinomycetes</taxon>
        <taxon>Pseudonocardiales</taxon>
        <taxon>Pseudonocardiaceae</taxon>
        <taxon>Amycolatopsis</taxon>
    </lineage>
</organism>
<protein>
    <recommendedName>
        <fullName evidence="1">non-specific serine/threonine protein kinase</fullName>
        <ecNumber evidence="1">2.7.11.1</ecNumber>
    </recommendedName>
</protein>
<keyword evidence="7" id="KW-0723">Serine/threonine-protein kinase</keyword>
<dbReference type="Proteomes" id="UP000198878">
    <property type="component" value="Unassembled WGS sequence"/>
</dbReference>
<dbReference type="OrthoDB" id="9762169at2"/>
<dbReference type="PANTHER" id="PTHR43671">
    <property type="entry name" value="SERINE/THREONINE-PROTEIN KINASE NEK"/>
    <property type="match status" value="1"/>
</dbReference>
<evidence type="ECO:0000256" key="4">
    <source>
        <dbReference type="ARBA" id="ARBA00022777"/>
    </source>
</evidence>
<dbReference type="CDD" id="cd14014">
    <property type="entry name" value="STKc_PknB_like"/>
    <property type="match status" value="1"/>
</dbReference>
<dbReference type="Gene3D" id="1.10.510.10">
    <property type="entry name" value="Transferase(Phosphotransferase) domain 1"/>
    <property type="match status" value="1"/>
</dbReference>
<dbReference type="InterPro" id="IPR000719">
    <property type="entry name" value="Prot_kinase_dom"/>
</dbReference>
<keyword evidence="5" id="KW-0067">ATP-binding</keyword>
<gene>
    <name evidence="7" type="ORF">SAMN05421837_113206</name>
</gene>
<dbReference type="STRING" id="218821.SAMN05421837_113206"/>
<dbReference type="PROSITE" id="PS00108">
    <property type="entry name" value="PROTEIN_KINASE_ST"/>
    <property type="match status" value="1"/>
</dbReference>
<dbReference type="Gene3D" id="3.30.200.20">
    <property type="entry name" value="Phosphorylase Kinase, domain 1"/>
    <property type="match status" value="1"/>
</dbReference>
<evidence type="ECO:0000313" key="7">
    <source>
        <dbReference type="EMBL" id="SEF37376.1"/>
    </source>
</evidence>
<dbReference type="SUPFAM" id="SSF56112">
    <property type="entry name" value="Protein kinase-like (PK-like)"/>
    <property type="match status" value="1"/>
</dbReference>
<evidence type="ECO:0000256" key="3">
    <source>
        <dbReference type="ARBA" id="ARBA00022741"/>
    </source>
</evidence>
<dbReference type="SMART" id="SM00220">
    <property type="entry name" value="S_TKc"/>
    <property type="match status" value="1"/>
</dbReference>
<dbReference type="InterPro" id="IPR008271">
    <property type="entry name" value="Ser/Thr_kinase_AS"/>
</dbReference>
<keyword evidence="3" id="KW-0547">Nucleotide-binding</keyword>
<evidence type="ECO:0000256" key="2">
    <source>
        <dbReference type="ARBA" id="ARBA00022679"/>
    </source>
</evidence>
<sequence length="385" mass="42404">MPGAVLGQRFQVERPAGEGGMGLAFLALDLESRKRVIVKVPQLPVTAELDPEARRRVMGRFAREGRLLGKLEHRNIPAVVCVGEHGSVPYLVMTYIHGSKLGQYRQAVVPRPAEFAAIGTSVADALSACHAQEIVHRDLKPDNLLVGENGAVYVIDFGIALPRNTDTSRYTRNFVGTDAYAAPERFRGGELVTQSDLYSLGCVFYYLLSDRPPFVGDGGKTLEKQHLEDRPEPPSRFAVGVLPEFEELTLALLEKNVEDRPGIAELLAVLRPHLPVLGAPEPNPVSRPDVTIPYRTPAAVRPPEAPARVRPASVRPFRARRRGDFLTEAEITETLRLAAAEHEKGNSEAAARTVTDLHHRAIETFGAGNPKLEPIEQAWVRIERR</sequence>